<dbReference type="GO" id="GO:0005524">
    <property type="term" value="F:ATP binding"/>
    <property type="evidence" value="ECO:0007669"/>
    <property type="project" value="UniProtKB-KW"/>
</dbReference>
<dbReference type="GO" id="GO:0006631">
    <property type="term" value="P:fatty acid metabolic process"/>
    <property type="evidence" value="ECO:0007669"/>
    <property type="project" value="UniProtKB-KW"/>
</dbReference>
<keyword evidence="2" id="KW-0436">Ligase</keyword>
<dbReference type="EnsemblPlants" id="novel_model_29_5bd9a17a.2.5bd9b133">
    <property type="protein sequence ID" value="cds.novel_model_29_5bd9a17a.2.5bd9b133"/>
    <property type="gene ID" value="novel_gene_14_5bd9a17a"/>
</dbReference>
<keyword evidence="4" id="KW-0276">Fatty acid metabolism</keyword>
<reference evidence="7" key="1">
    <citation type="submission" date="2018-11" db="EMBL/GenBank/DDBJ databases">
        <authorList>
            <person name="Grassa J C."/>
        </authorList>
    </citation>
    <scope>NUCLEOTIDE SEQUENCE [LARGE SCALE GENOMIC DNA]</scope>
</reference>
<dbReference type="PANTHER" id="PTHR43859:SF4">
    <property type="entry name" value="BUTANOATE--COA LIGASE AAE1-RELATED"/>
    <property type="match status" value="1"/>
</dbReference>
<accession>A0A803QYQ8</accession>
<evidence type="ECO:0000256" key="2">
    <source>
        <dbReference type="ARBA" id="ARBA00022598"/>
    </source>
</evidence>
<evidence type="ECO:0000313" key="7">
    <source>
        <dbReference type="EnsemblPlants" id="cds.novel_model_29_5bd9a17a.2.5bd9b133"/>
    </source>
</evidence>
<name>A0A803QYQ8_CANSA</name>
<comment type="similarity">
    <text evidence="1">Belongs to the ATP-dependent AMP-binding enzyme family.</text>
</comment>
<evidence type="ECO:0000313" key="8">
    <source>
        <dbReference type="Proteomes" id="UP000596661"/>
    </source>
</evidence>
<dbReference type="PANTHER" id="PTHR43859">
    <property type="entry name" value="ACYL-ACTIVATING ENZYME"/>
    <property type="match status" value="1"/>
</dbReference>
<evidence type="ECO:0000256" key="5">
    <source>
        <dbReference type="ARBA" id="ARBA00022840"/>
    </source>
</evidence>
<keyword evidence="6" id="KW-0443">Lipid metabolism</keyword>
<protein>
    <submittedName>
        <fullName evidence="7">Uncharacterized protein</fullName>
    </submittedName>
</protein>
<sequence length="135" mass="16199">MLIYWEKERPRLTNCGILVPERSLFDQEKRREEHHIYIYIYIKVYIIKGMEWSSSSENYIGLTPISFLERAGDVFGDETSIIDYDHNISFSWSQTHRTSLQLSYALIHLGISPHDLVSQYYTYYFLFHILYITMK</sequence>
<dbReference type="Gramene" id="novel_model_29_5bd9a17a.2.5bd9b133">
    <property type="protein sequence ID" value="cds.novel_model_29_5bd9a17a.2.5bd9b133"/>
    <property type="gene ID" value="novel_gene_14_5bd9a17a"/>
</dbReference>
<evidence type="ECO:0000256" key="1">
    <source>
        <dbReference type="ARBA" id="ARBA00006432"/>
    </source>
</evidence>
<keyword evidence="3" id="KW-0547">Nucleotide-binding</keyword>
<dbReference type="AlphaFoldDB" id="A0A803QYQ8"/>
<keyword evidence="5" id="KW-0067">ATP-binding</keyword>
<keyword evidence="8" id="KW-1185">Reference proteome</keyword>
<dbReference type="SUPFAM" id="SSF56801">
    <property type="entry name" value="Acetyl-CoA synthetase-like"/>
    <property type="match status" value="1"/>
</dbReference>
<evidence type="ECO:0000256" key="4">
    <source>
        <dbReference type="ARBA" id="ARBA00022832"/>
    </source>
</evidence>
<dbReference type="GO" id="GO:0016874">
    <property type="term" value="F:ligase activity"/>
    <property type="evidence" value="ECO:0007669"/>
    <property type="project" value="UniProtKB-KW"/>
</dbReference>
<dbReference type="Proteomes" id="UP000596661">
    <property type="component" value="Chromosome 1"/>
</dbReference>
<reference evidence="7" key="2">
    <citation type="submission" date="2021-03" db="UniProtKB">
        <authorList>
            <consortium name="EnsemblPlants"/>
        </authorList>
    </citation>
    <scope>IDENTIFICATION</scope>
</reference>
<organism evidence="7 8">
    <name type="scientific">Cannabis sativa</name>
    <name type="common">Hemp</name>
    <name type="synonym">Marijuana</name>
    <dbReference type="NCBI Taxonomy" id="3483"/>
    <lineage>
        <taxon>Eukaryota</taxon>
        <taxon>Viridiplantae</taxon>
        <taxon>Streptophyta</taxon>
        <taxon>Embryophyta</taxon>
        <taxon>Tracheophyta</taxon>
        <taxon>Spermatophyta</taxon>
        <taxon>Magnoliopsida</taxon>
        <taxon>eudicotyledons</taxon>
        <taxon>Gunneridae</taxon>
        <taxon>Pentapetalae</taxon>
        <taxon>rosids</taxon>
        <taxon>fabids</taxon>
        <taxon>Rosales</taxon>
        <taxon>Cannabaceae</taxon>
        <taxon>Cannabis</taxon>
    </lineage>
</organism>
<evidence type="ECO:0000256" key="6">
    <source>
        <dbReference type="ARBA" id="ARBA00023098"/>
    </source>
</evidence>
<dbReference type="EMBL" id="UZAU01000001">
    <property type="status" value="NOT_ANNOTATED_CDS"/>
    <property type="molecule type" value="Genomic_DNA"/>
</dbReference>
<proteinExistence type="inferred from homology"/>
<evidence type="ECO:0000256" key="3">
    <source>
        <dbReference type="ARBA" id="ARBA00022741"/>
    </source>
</evidence>